<accession>A0A7V0N0I5</accession>
<evidence type="ECO:0008006" key="2">
    <source>
        <dbReference type="Google" id="ProtNLM"/>
    </source>
</evidence>
<gene>
    <name evidence="1" type="ORF">ENG47_06965</name>
</gene>
<protein>
    <recommendedName>
        <fullName evidence="2">Core-binding (CB) domain-containing protein</fullName>
    </recommendedName>
</protein>
<organism evidence="1">
    <name type="scientific">Aerophobetes bacterium</name>
    <dbReference type="NCBI Taxonomy" id="2030807"/>
    <lineage>
        <taxon>Bacteria</taxon>
        <taxon>Candidatus Aerophobota</taxon>
    </lineage>
</organism>
<dbReference type="AlphaFoldDB" id="A0A7V0N0I5"/>
<sequence>MNGGEWGDPIEKHLLRVTQIELEKKWKEMEDKKGISKDAHLKIELNKLPTHWIQAIFRELGYLEKMGKEEQIEHIAHILHNKKFLKKILVELSRSSLFILKYLLSKGGWATFQCLSRHANTDENSDSWWWTDNPPTSPMGQLRARGLIFVGRAPVKKRLYKIAVIPRELRKILEQVLPEVYRLKNTIEQKRRKKKSFLYTDEGSYLELLEEVEDYFKNIPGPSIIDKEQIVGFLRYLRGKNLSYEEIDQAWEDIQYFINFTDQFFFNKRGLDDFKIWEFSYFVSRFIPEEYEEADLTYEQVRRILYTIAEFYGYLKKRGEVKSDAEIQKAISRILQNDGKVVKVPIPPAKGPEILLVAVAPGSNKEIPFTNNDFWSAIVIYLKYNENWQSIISDLDRGKDSNREIVDALRKKIYLIHLRKKMEESRVTPSQLLSFLKPDKREIDRAIR</sequence>
<name>A0A7V0N0I5_UNCAE</name>
<proteinExistence type="predicted"/>
<dbReference type="Proteomes" id="UP000885660">
    <property type="component" value="Unassembled WGS sequence"/>
</dbReference>
<comment type="caution">
    <text evidence="1">The sequence shown here is derived from an EMBL/GenBank/DDBJ whole genome shotgun (WGS) entry which is preliminary data.</text>
</comment>
<evidence type="ECO:0000313" key="1">
    <source>
        <dbReference type="EMBL" id="HDN85475.1"/>
    </source>
</evidence>
<dbReference type="EMBL" id="DRBC01000424">
    <property type="protein sequence ID" value="HDN85475.1"/>
    <property type="molecule type" value="Genomic_DNA"/>
</dbReference>
<feature type="non-terminal residue" evidence="1">
    <location>
        <position position="448"/>
    </location>
</feature>
<reference evidence="1" key="1">
    <citation type="journal article" date="2020" name="mSystems">
        <title>Genome- and Community-Level Interaction Insights into Carbon Utilization and Element Cycling Functions of Hydrothermarchaeota in Hydrothermal Sediment.</title>
        <authorList>
            <person name="Zhou Z."/>
            <person name="Liu Y."/>
            <person name="Xu W."/>
            <person name="Pan J."/>
            <person name="Luo Z.H."/>
            <person name="Li M."/>
        </authorList>
    </citation>
    <scope>NUCLEOTIDE SEQUENCE [LARGE SCALE GENOMIC DNA]</scope>
    <source>
        <strain evidence="1">HyVt-219</strain>
    </source>
</reference>